<dbReference type="AlphaFoldDB" id="A0A0P1APN7"/>
<organism evidence="1 2">
    <name type="scientific">Plasmopara halstedii</name>
    <name type="common">Downy mildew of sunflower</name>
    <dbReference type="NCBI Taxonomy" id="4781"/>
    <lineage>
        <taxon>Eukaryota</taxon>
        <taxon>Sar</taxon>
        <taxon>Stramenopiles</taxon>
        <taxon>Oomycota</taxon>
        <taxon>Peronosporomycetes</taxon>
        <taxon>Peronosporales</taxon>
        <taxon>Peronosporaceae</taxon>
        <taxon>Plasmopara</taxon>
    </lineage>
</organism>
<name>A0A0P1APN7_PLAHL</name>
<proteinExistence type="predicted"/>
<dbReference type="Proteomes" id="UP000054928">
    <property type="component" value="Unassembled WGS sequence"/>
</dbReference>
<evidence type="ECO:0000313" key="1">
    <source>
        <dbReference type="EMBL" id="CEG43170.1"/>
    </source>
</evidence>
<protein>
    <submittedName>
        <fullName evidence="1">Uncharacterized protein</fullName>
    </submittedName>
</protein>
<evidence type="ECO:0000313" key="2">
    <source>
        <dbReference type="Proteomes" id="UP000054928"/>
    </source>
</evidence>
<keyword evidence="2" id="KW-1185">Reference proteome</keyword>
<reference evidence="2" key="1">
    <citation type="submission" date="2014-09" db="EMBL/GenBank/DDBJ databases">
        <authorList>
            <person name="Sharma Rahul"/>
            <person name="Thines Marco"/>
        </authorList>
    </citation>
    <scope>NUCLEOTIDE SEQUENCE [LARGE SCALE GENOMIC DNA]</scope>
</reference>
<dbReference type="EMBL" id="CCYD01000653">
    <property type="protein sequence ID" value="CEG43170.1"/>
    <property type="molecule type" value="Genomic_DNA"/>
</dbReference>
<sequence length="103" mass="11409">MALLIASGELIKLSPSLPHPAHWHIRNVFDNNQLTELSRGSQELAHSATKTHCVCLEFSRGIIVSVLAADLRLLSRQGRSEAAVLKRFSDMGVALRPSFIYGW</sequence>
<dbReference type="GeneID" id="36408439"/>
<accession>A0A0P1APN7</accession>
<dbReference type="RefSeq" id="XP_024579539.1">
    <property type="nucleotide sequence ID" value="XM_024729131.1"/>
</dbReference>